<reference evidence="1 2" key="1">
    <citation type="submission" date="2024-05" db="EMBL/GenBank/DDBJ databases">
        <authorList>
            <person name="Wallberg A."/>
        </authorList>
    </citation>
    <scope>NUCLEOTIDE SEQUENCE [LARGE SCALE GENOMIC DNA]</scope>
</reference>
<dbReference type="GO" id="GO:0008047">
    <property type="term" value="F:enzyme activator activity"/>
    <property type="evidence" value="ECO:0007669"/>
    <property type="project" value="InterPro"/>
</dbReference>
<dbReference type="InterPro" id="IPR001981">
    <property type="entry name" value="Colipase"/>
</dbReference>
<dbReference type="PANTHER" id="PTHR10041:SF5">
    <property type="entry name" value="LEUCINE-RICH COLIPASE-LIKE PROTEIN 1"/>
    <property type="match status" value="1"/>
</dbReference>
<dbReference type="AlphaFoldDB" id="A0AAV2SYT2"/>
<evidence type="ECO:0000313" key="2">
    <source>
        <dbReference type="Proteomes" id="UP001497623"/>
    </source>
</evidence>
<dbReference type="GO" id="GO:0005576">
    <property type="term" value="C:extracellular region"/>
    <property type="evidence" value="ECO:0007669"/>
    <property type="project" value="InterPro"/>
</dbReference>
<sequence length="166" mass="18026">YLFFPSTQDMKLVVHNPECSGISSIATIVPLLLVLIQCTEAVPFAGGGRMSPSWWKIIREEKQCVTSDECGASECCVRPLLSTANICMPLTSVGQHCTNQAYVFTPESQVFYHSCPCRSGLQCEPLNDVNVCVPHDPVLGEPVASARIMSPQSKTGLLHGLKLLFG</sequence>
<dbReference type="Proteomes" id="UP001497623">
    <property type="component" value="Unassembled WGS sequence"/>
</dbReference>
<accession>A0AAV2SYT2</accession>
<comment type="caution">
    <text evidence="1">The sequence shown here is derived from an EMBL/GenBank/DDBJ whole genome shotgun (WGS) entry which is preliminary data.</text>
</comment>
<proteinExistence type="predicted"/>
<organism evidence="1 2">
    <name type="scientific">Meganyctiphanes norvegica</name>
    <name type="common">Northern krill</name>
    <name type="synonym">Thysanopoda norvegica</name>
    <dbReference type="NCBI Taxonomy" id="48144"/>
    <lineage>
        <taxon>Eukaryota</taxon>
        <taxon>Metazoa</taxon>
        <taxon>Ecdysozoa</taxon>
        <taxon>Arthropoda</taxon>
        <taxon>Crustacea</taxon>
        <taxon>Multicrustacea</taxon>
        <taxon>Malacostraca</taxon>
        <taxon>Eumalacostraca</taxon>
        <taxon>Eucarida</taxon>
        <taxon>Euphausiacea</taxon>
        <taxon>Euphausiidae</taxon>
        <taxon>Meganyctiphanes</taxon>
    </lineage>
</organism>
<dbReference type="GO" id="GO:0007586">
    <property type="term" value="P:digestion"/>
    <property type="evidence" value="ECO:0007669"/>
    <property type="project" value="InterPro"/>
</dbReference>
<dbReference type="Gene3D" id="2.10.80.10">
    <property type="entry name" value="Lipase, subunit A"/>
    <property type="match status" value="1"/>
</dbReference>
<evidence type="ECO:0008006" key="3">
    <source>
        <dbReference type="Google" id="ProtNLM"/>
    </source>
</evidence>
<name>A0AAV2SYT2_MEGNR</name>
<protein>
    <recommendedName>
        <fullName evidence="3">Prokineticin domain-containing protein</fullName>
    </recommendedName>
</protein>
<keyword evidence="2" id="KW-1185">Reference proteome</keyword>
<evidence type="ECO:0000313" key="1">
    <source>
        <dbReference type="EMBL" id="CAL4254926.1"/>
    </source>
</evidence>
<dbReference type="EMBL" id="CAXKWB010185126">
    <property type="protein sequence ID" value="CAL4254926.1"/>
    <property type="molecule type" value="Genomic_DNA"/>
</dbReference>
<feature type="non-terminal residue" evidence="1">
    <location>
        <position position="1"/>
    </location>
</feature>
<dbReference type="PANTHER" id="PTHR10041">
    <property type="entry name" value="COLIPASE"/>
    <property type="match status" value="1"/>
</dbReference>
<dbReference type="GO" id="GO:0016042">
    <property type="term" value="P:lipid catabolic process"/>
    <property type="evidence" value="ECO:0007669"/>
    <property type="project" value="InterPro"/>
</dbReference>
<gene>
    <name evidence="1" type="ORF">MNOR_LOCUS41981</name>
</gene>